<evidence type="ECO:0000313" key="4">
    <source>
        <dbReference type="Proteomes" id="UP001283361"/>
    </source>
</evidence>
<accession>A0AAE0Z148</accession>
<feature type="transmembrane region" description="Helical" evidence="1">
    <location>
        <begin position="667"/>
        <end position="690"/>
    </location>
</feature>
<gene>
    <name evidence="3" type="ORF">RRG08_042129</name>
</gene>
<dbReference type="AlphaFoldDB" id="A0AAE0Z148"/>
<keyword evidence="1" id="KW-1133">Transmembrane helix</keyword>
<comment type="caution">
    <text evidence="3">The sequence shown here is derived from an EMBL/GenBank/DDBJ whole genome shotgun (WGS) entry which is preliminary data.</text>
</comment>
<dbReference type="PANTHER" id="PTHR46534">
    <property type="entry name" value="IGGFC_BINDING DOMAIN-CONTAINING PROTEIN"/>
    <property type="match status" value="1"/>
</dbReference>
<dbReference type="Proteomes" id="UP001283361">
    <property type="component" value="Unassembled WGS sequence"/>
</dbReference>
<proteinExistence type="predicted"/>
<organism evidence="3 4">
    <name type="scientific">Elysia crispata</name>
    <name type="common">lettuce slug</name>
    <dbReference type="NCBI Taxonomy" id="231223"/>
    <lineage>
        <taxon>Eukaryota</taxon>
        <taxon>Metazoa</taxon>
        <taxon>Spiralia</taxon>
        <taxon>Lophotrochozoa</taxon>
        <taxon>Mollusca</taxon>
        <taxon>Gastropoda</taxon>
        <taxon>Heterobranchia</taxon>
        <taxon>Euthyneura</taxon>
        <taxon>Panpulmonata</taxon>
        <taxon>Sacoglossa</taxon>
        <taxon>Placobranchoidea</taxon>
        <taxon>Plakobranchidae</taxon>
        <taxon>Elysia</taxon>
    </lineage>
</organism>
<sequence length="699" mass="77354">MTTTHDLAVAAKDKIDHRDIMTQNKKSSFRTTWVTQSVVGDDVDLKHDLKYLIPYPDDVSHVYTLLFSTSSRDEVKGHIKVVGSRSKVMSNSFFKVQNFLVRSKNFGLTKVCKGFSCKRKPTKNDLEVHDSCLQNNLYSYSPFPGNLRVNKCSVLVSTDVKDDEEEDASNGLLKKIQSKHALNVLYVRRSISRPQIATIGLTPLLPFGTEYVVAMAHPSTNLMSPSDGLSGSQNYGAPIGSEIYLVAAASNTTVWFTFSVNKGNSNGSMGDFMAAQVFVNGFEMHVQRQRAKVVLQAFENVRVRAEYDLTGTLIWSGRPVVVFAGTREVANDDKLSHTLTEEQLLPIGSADTLYVIPSYHVTSANTVYRITSVIDGKTTVRIYPTNATSEGIYTLETLGDSVDIEIPEGVYSAHLVQSDQPVMITQYTWPSSHQDLKNYAGCSVNILPQLAWTNLCSWFVPPWLGFGRLDLSVVMRTITTSDFRIDGKTIPDKLWKPVALNELDDKTEFSIAHLWITGARHAAYSVNENSTFAAYLYGSRSFGAFCTALCAFAGRTKDLKTLWPQQPAEAVFPYSASLSNQRIEINATYIARGCQLQKLDDNNINSFHTDITTAPQIQSSTTRNTSFVTTKGIAEHLLIHPQSTSSARRKLTSAADDRSSSVVIGSFGISVCACVLAAPVLSDLYFLYAVRFGNKKRNK</sequence>
<evidence type="ECO:0000313" key="3">
    <source>
        <dbReference type="EMBL" id="KAK3760914.1"/>
    </source>
</evidence>
<protein>
    <recommendedName>
        <fullName evidence="2">IgGFc-binding protein N-terminal domain-containing protein</fullName>
    </recommendedName>
</protein>
<dbReference type="PANTHER" id="PTHR46534:SF1">
    <property type="entry name" value="IGGFC-BINDING PROTEIN N-TERMINAL DOMAIN-CONTAINING PROTEIN"/>
    <property type="match status" value="1"/>
</dbReference>
<name>A0AAE0Z148_9GAST</name>
<evidence type="ECO:0000259" key="2">
    <source>
        <dbReference type="Pfam" id="PF17517"/>
    </source>
</evidence>
<keyword evidence="4" id="KW-1185">Reference proteome</keyword>
<feature type="domain" description="IgGFc-binding protein N-terminal" evidence="2">
    <location>
        <begin position="201"/>
        <end position="538"/>
    </location>
</feature>
<reference evidence="3" key="1">
    <citation type="journal article" date="2023" name="G3 (Bethesda)">
        <title>A reference genome for the long-term kleptoplast-retaining sea slug Elysia crispata morphotype clarki.</title>
        <authorList>
            <person name="Eastman K.E."/>
            <person name="Pendleton A.L."/>
            <person name="Shaikh M.A."/>
            <person name="Suttiyut T."/>
            <person name="Ogas R."/>
            <person name="Tomko P."/>
            <person name="Gavelis G."/>
            <person name="Widhalm J.R."/>
            <person name="Wisecaver J.H."/>
        </authorList>
    </citation>
    <scope>NUCLEOTIDE SEQUENCE</scope>
    <source>
        <strain evidence="3">ECLA1</strain>
    </source>
</reference>
<dbReference type="InterPro" id="IPR035234">
    <property type="entry name" value="IgGFc-bd_N"/>
</dbReference>
<dbReference type="Pfam" id="PF17517">
    <property type="entry name" value="IgGFc_binding"/>
    <property type="match status" value="1"/>
</dbReference>
<dbReference type="EMBL" id="JAWDGP010004932">
    <property type="protein sequence ID" value="KAK3760914.1"/>
    <property type="molecule type" value="Genomic_DNA"/>
</dbReference>
<keyword evidence="1" id="KW-0812">Transmembrane</keyword>
<evidence type="ECO:0000256" key="1">
    <source>
        <dbReference type="SAM" id="Phobius"/>
    </source>
</evidence>
<keyword evidence="1" id="KW-0472">Membrane</keyword>